<organism evidence="14 15">
    <name type="scientific">Levilactobacillus brevis</name>
    <name type="common">Lactobacillus brevis</name>
    <dbReference type="NCBI Taxonomy" id="1580"/>
    <lineage>
        <taxon>Bacteria</taxon>
        <taxon>Bacillati</taxon>
        <taxon>Bacillota</taxon>
        <taxon>Bacilli</taxon>
        <taxon>Lactobacillales</taxon>
        <taxon>Lactobacillaceae</taxon>
        <taxon>Levilactobacillus</taxon>
    </lineage>
</organism>
<dbReference type="GO" id="GO:0005886">
    <property type="term" value="C:plasma membrane"/>
    <property type="evidence" value="ECO:0007669"/>
    <property type="project" value="UniProtKB-SubCell"/>
</dbReference>
<evidence type="ECO:0000313" key="14">
    <source>
        <dbReference type="EMBL" id="PBQ23219.1"/>
    </source>
</evidence>
<comment type="function">
    <text evidence="10">Part of the binding-protein-dependent transport system for heme-iron. Responsible for the translocation of the substrate across the membrane.</text>
</comment>
<comment type="caution">
    <text evidence="14">The sequence shown here is derived from an EMBL/GenBank/DDBJ whole genome shotgun (WGS) entry which is preliminary data.</text>
</comment>
<proteinExistence type="inferred from homology"/>
<evidence type="ECO:0000256" key="6">
    <source>
        <dbReference type="ARBA" id="ARBA00022692"/>
    </source>
</evidence>
<feature type="transmembrane region" description="Helical" evidence="13">
    <location>
        <begin position="115"/>
        <end position="135"/>
    </location>
</feature>
<accession>A0A2A3TX03</accession>
<dbReference type="PANTHER" id="PTHR30472:SF21">
    <property type="entry name" value="HEME-IRON TRANSPORT SYSTEM PERMEASE PROTEIN ISDF-RELATED"/>
    <property type="match status" value="1"/>
</dbReference>
<evidence type="ECO:0000256" key="9">
    <source>
        <dbReference type="ARBA" id="ARBA00023136"/>
    </source>
</evidence>
<dbReference type="InterPro" id="IPR037294">
    <property type="entry name" value="ABC_BtuC-like"/>
</dbReference>
<dbReference type="PANTHER" id="PTHR30472">
    <property type="entry name" value="FERRIC ENTEROBACTIN TRANSPORT SYSTEM PERMEASE PROTEIN"/>
    <property type="match status" value="1"/>
</dbReference>
<name>A0A2A3TX03_LEVBR</name>
<evidence type="ECO:0000256" key="5">
    <source>
        <dbReference type="ARBA" id="ARBA00022475"/>
    </source>
</evidence>
<feature type="transmembrane region" description="Helical" evidence="13">
    <location>
        <begin position="180"/>
        <end position="200"/>
    </location>
</feature>
<protein>
    <recommendedName>
        <fullName evidence="3">Probable heme-iron transport system permease protein IsdF</fullName>
    </recommendedName>
    <alternativeName>
        <fullName evidence="12">Iron-regulated surface determinant protein F</fullName>
    </alternativeName>
    <alternativeName>
        <fullName evidence="11">Staphylococcal iron-regulated protein G</fullName>
    </alternativeName>
</protein>
<keyword evidence="4" id="KW-0813">Transport</keyword>
<dbReference type="CDD" id="cd06550">
    <property type="entry name" value="TM_ABC_iron-siderophores_like"/>
    <property type="match status" value="1"/>
</dbReference>
<dbReference type="GO" id="GO:0022857">
    <property type="term" value="F:transmembrane transporter activity"/>
    <property type="evidence" value="ECO:0007669"/>
    <property type="project" value="InterPro"/>
</dbReference>
<feature type="transmembrane region" description="Helical" evidence="13">
    <location>
        <begin position="88"/>
        <end position="108"/>
    </location>
</feature>
<dbReference type="Pfam" id="PF01032">
    <property type="entry name" value="FecCD"/>
    <property type="match status" value="1"/>
</dbReference>
<sequence length="322" mass="33956">MKQHAGWWYTGILGLLLVTIVLAMMVGTTWLGIAQIFRAVTRPASSDFTTVFTLRVPRILSSLICGGSLAVAGALFQAVFRNPIADPSILGVSAAANFFKLGGALLLPAMWGRNWFFALGGGLVALAILTSGRALADPYRLIIVGVALDATFVGLQQLLSSGATQISSSTFNGMTWSETTVLLILGVIGLIGALLIAPWANYLKLTDTALSHVGVPVSVIRWSLLLLGMYLAVSVTAVVGAIPFVGIVVPNIARHLVGHDYQTVLPFSMLAGAWLMLAADTLGRTVISPSEISAATMMAIIGGPFVILLLQRGRGFYGMSTR</sequence>
<evidence type="ECO:0000256" key="12">
    <source>
        <dbReference type="ARBA" id="ARBA00031465"/>
    </source>
</evidence>
<dbReference type="AlphaFoldDB" id="A0A2A3TX03"/>
<evidence type="ECO:0000256" key="13">
    <source>
        <dbReference type="SAM" id="Phobius"/>
    </source>
</evidence>
<keyword evidence="8" id="KW-0408">Iron</keyword>
<dbReference type="GO" id="GO:0033214">
    <property type="term" value="P:siderophore-iron import into cell"/>
    <property type="evidence" value="ECO:0007669"/>
    <property type="project" value="TreeGrafter"/>
</dbReference>
<evidence type="ECO:0000256" key="2">
    <source>
        <dbReference type="ARBA" id="ARBA00007935"/>
    </source>
</evidence>
<keyword evidence="7 13" id="KW-1133">Transmembrane helix</keyword>
<reference evidence="14 15" key="1">
    <citation type="submission" date="2017-09" db="EMBL/GenBank/DDBJ databases">
        <title>Genome sequence of Lactobacillus brevis D7.</title>
        <authorList>
            <person name="Kwon M.-S."/>
            <person name="Lim S.K."/>
            <person name="Choi H.-J."/>
        </authorList>
    </citation>
    <scope>NUCLEOTIDE SEQUENCE [LARGE SCALE GENOMIC DNA]</scope>
    <source>
        <strain evidence="14 15">D7</strain>
    </source>
</reference>
<feature type="transmembrane region" description="Helical" evidence="13">
    <location>
        <begin position="6"/>
        <end position="37"/>
    </location>
</feature>
<evidence type="ECO:0000256" key="11">
    <source>
        <dbReference type="ARBA" id="ARBA00031149"/>
    </source>
</evidence>
<evidence type="ECO:0000256" key="4">
    <source>
        <dbReference type="ARBA" id="ARBA00022448"/>
    </source>
</evidence>
<feature type="transmembrane region" description="Helical" evidence="13">
    <location>
        <begin position="220"/>
        <end position="249"/>
    </location>
</feature>
<evidence type="ECO:0000256" key="8">
    <source>
        <dbReference type="ARBA" id="ARBA00023004"/>
    </source>
</evidence>
<evidence type="ECO:0000256" key="10">
    <source>
        <dbReference type="ARBA" id="ARBA00025320"/>
    </source>
</evidence>
<dbReference type="RefSeq" id="WP_096109794.1">
    <property type="nucleotide sequence ID" value="NZ_NVYO01000001.1"/>
</dbReference>
<dbReference type="Proteomes" id="UP000217918">
    <property type="component" value="Unassembled WGS sequence"/>
</dbReference>
<keyword evidence="5" id="KW-1003">Cell membrane</keyword>
<dbReference type="EMBL" id="NVYO01000001">
    <property type="protein sequence ID" value="PBQ23219.1"/>
    <property type="molecule type" value="Genomic_DNA"/>
</dbReference>
<keyword evidence="6 13" id="KW-0812">Transmembrane</keyword>
<dbReference type="Gene3D" id="1.10.3470.10">
    <property type="entry name" value="ABC transporter involved in vitamin B12 uptake, BtuC"/>
    <property type="match status" value="1"/>
</dbReference>
<evidence type="ECO:0000256" key="7">
    <source>
        <dbReference type="ARBA" id="ARBA00022989"/>
    </source>
</evidence>
<feature type="transmembrane region" description="Helical" evidence="13">
    <location>
        <begin position="261"/>
        <end position="279"/>
    </location>
</feature>
<feature type="transmembrane region" description="Helical" evidence="13">
    <location>
        <begin position="58"/>
        <end position="76"/>
    </location>
</feature>
<dbReference type="SUPFAM" id="SSF81345">
    <property type="entry name" value="ABC transporter involved in vitamin B12 uptake, BtuC"/>
    <property type="match status" value="1"/>
</dbReference>
<keyword evidence="9 13" id="KW-0472">Membrane</keyword>
<comment type="subcellular location">
    <subcellularLocation>
        <location evidence="1">Cell membrane</location>
        <topology evidence="1">Multi-pass membrane protein</topology>
    </subcellularLocation>
</comment>
<evidence type="ECO:0000256" key="1">
    <source>
        <dbReference type="ARBA" id="ARBA00004651"/>
    </source>
</evidence>
<dbReference type="InterPro" id="IPR000522">
    <property type="entry name" value="ABC_transptr_permease_BtuC"/>
</dbReference>
<comment type="similarity">
    <text evidence="2">Belongs to the binding-protein-dependent transport system permease family. FecCD subfamily.</text>
</comment>
<feature type="transmembrane region" description="Helical" evidence="13">
    <location>
        <begin position="291"/>
        <end position="310"/>
    </location>
</feature>
<evidence type="ECO:0000313" key="15">
    <source>
        <dbReference type="Proteomes" id="UP000217918"/>
    </source>
</evidence>
<evidence type="ECO:0000256" key="3">
    <source>
        <dbReference type="ARBA" id="ARBA00018524"/>
    </source>
</evidence>
<gene>
    <name evidence="14" type="ORF">CNR29_03965</name>
</gene>